<dbReference type="Proteomes" id="UP000308549">
    <property type="component" value="Unassembled WGS sequence"/>
</dbReference>
<protein>
    <submittedName>
        <fullName evidence="2">Uncharacterized protein</fullName>
    </submittedName>
</protein>
<dbReference type="AlphaFoldDB" id="A0A4U0TLE7"/>
<evidence type="ECO:0000256" key="1">
    <source>
        <dbReference type="SAM" id="MobiDB-lite"/>
    </source>
</evidence>
<organism evidence="2 3">
    <name type="scientific">Salinomyces thailandicus</name>
    <dbReference type="NCBI Taxonomy" id="706561"/>
    <lineage>
        <taxon>Eukaryota</taxon>
        <taxon>Fungi</taxon>
        <taxon>Dikarya</taxon>
        <taxon>Ascomycota</taxon>
        <taxon>Pezizomycotina</taxon>
        <taxon>Dothideomycetes</taxon>
        <taxon>Dothideomycetidae</taxon>
        <taxon>Mycosphaerellales</taxon>
        <taxon>Teratosphaeriaceae</taxon>
        <taxon>Salinomyces</taxon>
    </lineage>
</organism>
<sequence>MTSIYTQFLQSPSASLLAADASLVYITTTTEIKEPAAIVKHIQAQAKQVEKKEEKILNSIEGQDGLALETETSLQFATGGGAYLPGIDENLLDEKVVTFPMTHIVRFDDQQKIRSIRLYWDQGTMLKQVEAIGKTGRNWPIRDGKAQLDAVNKSIKAAGQTPGAQPNGKPHGQADVVINQHKKRESVSATRDPHASLSLFAPRDPNENASAYSGPTLAPRQSAKPMPRDFVDIAGDEPEPVAGSNVRSPSPTKDTRHKSGAGKNYQANRLFGDTDGNDESRSPERKKTYGQKYEHFDFGDGEDAPAVPRPASNRGNHNQASFSFEDFHTPPKVSDKTRKDYDRHWGPGLGEDEPPSPYKRPIVHAARPDANSHFTIADEYTPEQQRKSNRGARFDQDPLQDGPVAAKRTNMDSTKRGGDLGAHFSTSGSPSASGKENSVPTQAKIGKVRNDLESHWGFGTPEPEPRGYKTAGDGMGGRAGARSWGIGDDSDPELKRARGITSSAVLDRRDCKLASTAIESEAKRQRTSSDFRTLTRQAKVSWFKHAPAVLPETSLSEDDGEVWRVRRATEMHHAD</sequence>
<feature type="compositionally biased region" description="Polar residues" evidence="1">
    <location>
        <begin position="424"/>
        <end position="441"/>
    </location>
</feature>
<gene>
    <name evidence="2" type="ORF">B0A50_08077</name>
</gene>
<feature type="compositionally biased region" description="Basic and acidic residues" evidence="1">
    <location>
        <begin position="325"/>
        <end position="345"/>
    </location>
</feature>
<feature type="region of interest" description="Disordered" evidence="1">
    <location>
        <begin position="183"/>
        <end position="494"/>
    </location>
</feature>
<proteinExistence type="predicted"/>
<name>A0A4U0TLE7_9PEZI</name>
<keyword evidence="3" id="KW-1185">Reference proteome</keyword>
<comment type="caution">
    <text evidence="2">The sequence shown here is derived from an EMBL/GenBank/DDBJ whole genome shotgun (WGS) entry which is preliminary data.</text>
</comment>
<feature type="compositionally biased region" description="Polar residues" evidence="1">
    <location>
        <begin position="313"/>
        <end position="322"/>
    </location>
</feature>
<evidence type="ECO:0000313" key="3">
    <source>
        <dbReference type="Proteomes" id="UP000308549"/>
    </source>
</evidence>
<dbReference type="OrthoDB" id="1162399at2759"/>
<dbReference type="InterPro" id="IPR032710">
    <property type="entry name" value="NTF2-like_dom_sf"/>
</dbReference>
<reference evidence="2 3" key="1">
    <citation type="submission" date="2017-03" db="EMBL/GenBank/DDBJ databases">
        <title>Genomes of endolithic fungi from Antarctica.</title>
        <authorList>
            <person name="Coleine C."/>
            <person name="Masonjones S."/>
            <person name="Stajich J.E."/>
        </authorList>
    </citation>
    <scope>NUCLEOTIDE SEQUENCE [LARGE SCALE GENOMIC DNA]</scope>
    <source>
        <strain evidence="2 3">CCFEE 6315</strain>
    </source>
</reference>
<dbReference type="Gene3D" id="3.10.450.50">
    <property type="match status" value="1"/>
</dbReference>
<feature type="compositionally biased region" description="Basic and acidic residues" evidence="1">
    <location>
        <begin position="409"/>
        <end position="418"/>
    </location>
</feature>
<dbReference type="SUPFAM" id="SSF54427">
    <property type="entry name" value="NTF2-like"/>
    <property type="match status" value="1"/>
</dbReference>
<dbReference type="EMBL" id="NAJL01000072">
    <property type="protein sequence ID" value="TKA22536.1"/>
    <property type="molecule type" value="Genomic_DNA"/>
</dbReference>
<evidence type="ECO:0000313" key="2">
    <source>
        <dbReference type="EMBL" id="TKA22536.1"/>
    </source>
</evidence>
<accession>A0A4U0TLE7</accession>
<feature type="compositionally biased region" description="Basic and acidic residues" evidence="1">
    <location>
        <begin position="278"/>
        <end position="298"/>
    </location>
</feature>